<evidence type="ECO:0000313" key="2">
    <source>
        <dbReference type="Proteomes" id="UP001066276"/>
    </source>
</evidence>
<keyword evidence="2" id="KW-1185">Reference proteome</keyword>
<accession>A0AAV7PJA2</accession>
<dbReference type="EMBL" id="JANPWB010000011">
    <property type="protein sequence ID" value="KAJ1127299.1"/>
    <property type="molecule type" value="Genomic_DNA"/>
</dbReference>
<proteinExistence type="predicted"/>
<name>A0AAV7PJA2_PLEWA</name>
<organism evidence="1 2">
    <name type="scientific">Pleurodeles waltl</name>
    <name type="common">Iberian ribbed newt</name>
    <dbReference type="NCBI Taxonomy" id="8319"/>
    <lineage>
        <taxon>Eukaryota</taxon>
        <taxon>Metazoa</taxon>
        <taxon>Chordata</taxon>
        <taxon>Craniata</taxon>
        <taxon>Vertebrata</taxon>
        <taxon>Euteleostomi</taxon>
        <taxon>Amphibia</taxon>
        <taxon>Batrachia</taxon>
        <taxon>Caudata</taxon>
        <taxon>Salamandroidea</taxon>
        <taxon>Salamandridae</taxon>
        <taxon>Pleurodelinae</taxon>
        <taxon>Pleurodeles</taxon>
    </lineage>
</organism>
<dbReference type="AlphaFoldDB" id="A0AAV7PJA2"/>
<sequence length="67" mass="7273">MTYRLARWACGATGSQGAPSTPEVYGRGQENCVGHSRNTREWVSAPHGETTKLRLRRVPCPGCRSGA</sequence>
<protein>
    <submittedName>
        <fullName evidence="1">Uncharacterized protein</fullName>
    </submittedName>
</protein>
<gene>
    <name evidence="1" type="ORF">NDU88_005702</name>
</gene>
<reference evidence="1" key="1">
    <citation type="journal article" date="2022" name="bioRxiv">
        <title>Sequencing and chromosome-scale assembly of the giantPleurodeles waltlgenome.</title>
        <authorList>
            <person name="Brown T."/>
            <person name="Elewa A."/>
            <person name="Iarovenko S."/>
            <person name="Subramanian E."/>
            <person name="Araus A.J."/>
            <person name="Petzold A."/>
            <person name="Susuki M."/>
            <person name="Suzuki K.-i.T."/>
            <person name="Hayashi T."/>
            <person name="Toyoda A."/>
            <person name="Oliveira C."/>
            <person name="Osipova E."/>
            <person name="Leigh N.D."/>
            <person name="Simon A."/>
            <person name="Yun M.H."/>
        </authorList>
    </citation>
    <scope>NUCLEOTIDE SEQUENCE</scope>
    <source>
        <strain evidence="1">20211129_DDA</strain>
        <tissue evidence="1">Liver</tissue>
    </source>
</reference>
<evidence type="ECO:0000313" key="1">
    <source>
        <dbReference type="EMBL" id="KAJ1127299.1"/>
    </source>
</evidence>
<comment type="caution">
    <text evidence="1">The sequence shown here is derived from an EMBL/GenBank/DDBJ whole genome shotgun (WGS) entry which is preliminary data.</text>
</comment>
<dbReference type="Proteomes" id="UP001066276">
    <property type="component" value="Chromosome 7"/>
</dbReference>